<evidence type="ECO:0000313" key="2">
    <source>
        <dbReference type="Proteomes" id="UP000321577"/>
    </source>
</evidence>
<name>A0A512M6M6_9BACT</name>
<comment type="caution">
    <text evidence="1">The sequence shown here is derived from an EMBL/GenBank/DDBJ whole genome shotgun (WGS) entry which is preliminary data.</text>
</comment>
<reference evidence="1 2" key="1">
    <citation type="submission" date="2019-07" db="EMBL/GenBank/DDBJ databases">
        <title>Whole genome shotgun sequence of Brevifollis gellanilyticus NBRC 108608.</title>
        <authorList>
            <person name="Hosoyama A."/>
            <person name="Uohara A."/>
            <person name="Ohji S."/>
            <person name="Ichikawa N."/>
        </authorList>
    </citation>
    <scope>NUCLEOTIDE SEQUENCE [LARGE SCALE GENOMIC DNA]</scope>
    <source>
        <strain evidence="1 2">NBRC 108608</strain>
    </source>
</reference>
<protein>
    <submittedName>
        <fullName evidence="1">Uncharacterized protein</fullName>
    </submittedName>
</protein>
<dbReference type="RefSeq" id="WP_146849973.1">
    <property type="nucleotide sequence ID" value="NZ_BKAG01000009.1"/>
</dbReference>
<dbReference type="OrthoDB" id="9927487at2"/>
<evidence type="ECO:0000313" key="1">
    <source>
        <dbReference type="EMBL" id="GEP42373.1"/>
    </source>
</evidence>
<dbReference type="Proteomes" id="UP000321577">
    <property type="component" value="Unassembled WGS sequence"/>
</dbReference>
<dbReference type="EMBL" id="BKAG01000009">
    <property type="protein sequence ID" value="GEP42373.1"/>
    <property type="molecule type" value="Genomic_DNA"/>
</dbReference>
<proteinExistence type="predicted"/>
<keyword evidence="2" id="KW-1185">Reference proteome</keyword>
<organism evidence="1 2">
    <name type="scientific">Brevifollis gellanilyticus</name>
    <dbReference type="NCBI Taxonomy" id="748831"/>
    <lineage>
        <taxon>Bacteria</taxon>
        <taxon>Pseudomonadati</taxon>
        <taxon>Verrucomicrobiota</taxon>
        <taxon>Verrucomicrobiia</taxon>
        <taxon>Verrucomicrobiales</taxon>
        <taxon>Verrucomicrobiaceae</taxon>
    </lineage>
</organism>
<dbReference type="AlphaFoldDB" id="A0A512M6M6"/>
<gene>
    <name evidence="1" type="ORF">BGE01nite_16640</name>
</gene>
<accession>A0A512M6M6</accession>
<sequence length="102" mass="11849">MSDIKFSDPELQRRYERTVSTLSILMGLPEELWPVFALMDAYDLFKHLEGEDSDKVRDIIQKLTSPELRPALRLWYQDPMETMNASAAEFRQRLSGLVGETL</sequence>